<evidence type="ECO:0000313" key="2">
    <source>
        <dbReference type="EMBL" id="TDP07497.1"/>
    </source>
</evidence>
<dbReference type="SUPFAM" id="SSF53850">
    <property type="entry name" value="Periplasmic binding protein-like II"/>
    <property type="match status" value="1"/>
</dbReference>
<dbReference type="AlphaFoldDB" id="A0A4R6MYS2"/>
<evidence type="ECO:0000256" key="1">
    <source>
        <dbReference type="SAM" id="SignalP"/>
    </source>
</evidence>
<feature type="signal peptide" evidence="1">
    <location>
        <begin position="1"/>
        <end position="23"/>
    </location>
</feature>
<organism evidence="2 3">
    <name type="scientific">Roseateles asaccharophilus</name>
    <dbReference type="NCBI Taxonomy" id="582607"/>
    <lineage>
        <taxon>Bacteria</taxon>
        <taxon>Pseudomonadati</taxon>
        <taxon>Pseudomonadota</taxon>
        <taxon>Betaproteobacteria</taxon>
        <taxon>Burkholderiales</taxon>
        <taxon>Sphaerotilaceae</taxon>
        <taxon>Roseateles</taxon>
    </lineage>
</organism>
<gene>
    <name evidence="2" type="ORF">DFR39_10730</name>
</gene>
<reference evidence="2 3" key="1">
    <citation type="submission" date="2019-03" db="EMBL/GenBank/DDBJ databases">
        <title>Genomic Encyclopedia of Type Strains, Phase IV (KMG-IV): sequencing the most valuable type-strain genomes for metagenomic binning, comparative biology and taxonomic classification.</title>
        <authorList>
            <person name="Goeker M."/>
        </authorList>
    </citation>
    <scope>NUCLEOTIDE SEQUENCE [LARGE SCALE GENOMIC DNA]</scope>
    <source>
        <strain evidence="2 3">DSM 25082</strain>
    </source>
</reference>
<feature type="chain" id="PRO_5020222037" description="Solute-binding protein family 3/N-terminal domain-containing protein" evidence="1">
    <location>
        <begin position="24"/>
        <end position="264"/>
    </location>
</feature>
<dbReference type="Proteomes" id="UP000295357">
    <property type="component" value="Unassembled WGS sequence"/>
</dbReference>
<keyword evidence="1" id="KW-0732">Signal</keyword>
<dbReference type="RefSeq" id="WP_133604297.1">
    <property type="nucleotide sequence ID" value="NZ_JAUFPJ010000008.1"/>
</dbReference>
<dbReference type="EMBL" id="SNXE01000007">
    <property type="protein sequence ID" value="TDP07497.1"/>
    <property type="molecule type" value="Genomic_DNA"/>
</dbReference>
<evidence type="ECO:0000313" key="3">
    <source>
        <dbReference type="Proteomes" id="UP000295357"/>
    </source>
</evidence>
<protein>
    <recommendedName>
        <fullName evidence="4">Solute-binding protein family 3/N-terminal domain-containing protein</fullName>
    </recommendedName>
</protein>
<accession>A0A4R6MYS2</accession>
<name>A0A4R6MYS2_9BURK</name>
<keyword evidence="3" id="KW-1185">Reference proteome</keyword>
<proteinExistence type="predicted"/>
<sequence length="264" mass="28808">MKLRCSLIGAVVLLGGLLSPAAARQTLQVFAEPDPPFIELRDGRPGGPYIEALQALLAPHRVSLTVTLMPRRRISATLPNSPGSCGLALNFSPGEAETISYVARVAPLKLAVYALKGAPAVSNIEDLRPYRVGAVDIADLADLLGSADIRYEPVSPVAQRAGMLQRKRFDYLLSDERPGILESPGEPRVERVFVLAQVDRWLACHPGLSPALLGPLRQALHEGLFAESVRPIWVRAGLGPFYERVRREWELIPKAPGVVPRRPR</sequence>
<dbReference type="OrthoDB" id="9151133at2"/>
<comment type="caution">
    <text evidence="2">The sequence shown here is derived from an EMBL/GenBank/DDBJ whole genome shotgun (WGS) entry which is preliminary data.</text>
</comment>
<evidence type="ECO:0008006" key="4">
    <source>
        <dbReference type="Google" id="ProtNLM"/>
    </source>
</evidence>